<reference evidence="1" key="1">
    <citation type="submission" date="2020-12" db="EMBL/GenBank/DDBJ databases">
        <title>WGS assembly of Carya illinoinensis cv. Pawnee.</title>
        <authorList>
            <person name="Platts A."/>
            <person name="Shu S."/>
            <person name="Wright S."/>
            <person name="Barry K."/>
            <person name="Edger P."/>
            <person name="Pires J.C."/>
            <person name="Schmutz J."/>
        </authorList>
    </citation>
    <scope>NUCLEOTIDE SEQUENCE</scope>
    <source>
        <tissue evidence="1">Leaf</tissue>
    </source>
</reference>
<dbReference type="Proteomes" id="UP000811609">
    <property type="component" value="Chromosome 15"/>
</dbReference>
<dbReference type="EMBL" id="CM031823">
    <property type="protein sequence ID" value="KAG6628003.1"/>
    <property type="molecule type" value="Genomic_DNA"/>
</dbReference>
<sequence>MFPMDKGSSSTAVPDSFNSHKASILHSISGRSRRLEQHPRSNRLKDLNLRLLGRIWSLEHAKKLNVERYFKDPTESCTLTTLSQYVTSNSFKLWVLERSGISVK</sequence>
<organism evidence="1 2">
    <name type="scientific">Carya illinoinensis</name>
    <name type="common">Pecan</name>
    <dbReference type="NCBI Taxonomy" id="32201"/>
    <lineage>
        <taxon>Eukaryota</taxon>
        <taxon>Viridiplantae</taxon>
        <taxon>Streptophyta</taxon>
        <taxon>Embryophyta</taxon>
        <taxon>Tracheophyta</taxon>
        <taxon>Spermatophyta</taxon>
        <taxon>Magnoliopsida</taxon>
        <taxon>eudicotyledons</taxon>
        <taxon>Gunneridae</taxon>
        <taxon>Pentapetalae</taxon>
        <taxon>rosids</taxon>
        <taxon>fabids</taxon>
        <taxon>Fagales</taxon>
        <taxon>Juglandaceae</taxon>
        <taxon>Carya</taxon>
    </lineage>
</organism>
<name>A0A8T1NGJ6_CARIL</name>
<keyword evidence="2" id="KW-1185">Reference proteome</keyword>
<dbReference type="AlphaFoldDB" id="A0A8T1NGJ6"/>
<accession>A0A8T1NGJ6</accession>
<evidence type="ECO:0000313" key="2">
    <source>
        <dbReference type="Proteomes" id="UP000811609"/>
    </source>
</evidence>
<proteinExistence type="predicted"/>
<evidence type="ECO:0000313" key="1">
    <source>
        <dbReference type="EMBL" id="KAG6628003.1"/>
    </source>
</evidence>
<protein>
    <submittedName>
        <fullName evidence="1">Uncharacterized protein</fullName>
    </submittedName>
</protein>
<gene>
    <name evidence="1" type="ORF">CIPAW_15G169300</name>
</gene>
<comment type="caution">
    <text evidence="1">The sequence shown here is derived from an EMBL/GenBank/DDBJ whole genome shotgun (WGS) entry which is preliminary data.</text>
</comment>